<dbReference type="Proteomes" id="UP001597112">
    <property type="component" value="Unassembled WGS sequence"/>
</dbReference>
<evidence type="ECO:0000313" key="5">
    <source>
        <dbReference type="Proteomes" id="UP001597112"/>
    </source>
</evidence>
<evidence type="ECO:0000259" key="3">
    <source>
        <dbReference type="Pfam" id="PF14349"/>
    </source>
</evidence>
<evidence type="ECO:0000256" key="1">
    <source>
        <dbReference type="SAM" id="MobiDB-lite"/>
    </source>
</evidence>
<reference evidence="5" key="1">
    <citation type="journal article" date="2019" name="Int. J. Syst. Evol. Microbiol.">
        <title>The Global Catalogue of Microorganisms (GCM) 10K type strain sequencing project: providing services to taxonomists for standard genome sequencing and annotation.</title>
        <authorList>
            <consortium name="The Broad Institute Genomics Platform"/>
            <consortium name="The Broad Institute Genome Sequencing Center for Infectious Disease"/>
            <person name="Wu L."/>
            <person name="Ma J."/>
        </authorList>
    </citation>
    <scope>NUCLEOTIDE SEQUENCE [LARGE SCALE GENOMIC DNA]</scope>
    <source>
        <strain evidence="5">CCUG 58938</strain>
    </source>
</reference>
<accession>A0ABW3K467</accession>
<dbReference type="InterPro" id="IPR026377">
    <property type="entry name" value="Cell_surface_SprA"/>
</dbReference>
<dbReference type="RefSeq" id="WP_377580044.1">
    <property type="nucleotide sequence ID" value="NZ_JBHTKA010000004.1"/>
</dbReference>
<feature type="chain" id="PRO_5046636346" evidence="2">
    <location>
        <begin position="29"/>
        <end position="2419"/>
    </location>
</feature>
<dbReference type="NCBIfam" id="TIGR04189">
    <property type="entry name" value="surface_SprA"/>
    <property type="match status" value="1"/>
</dbReference>
<keyword evidence="5" id="KW-1185">Reference proteome</keyword>
<evidence type="ECO:0000256" key="2">
    <source>
        <dbReference type="SAM" id="SignalP"/>
    </source>
</evidence>
<gene>
    <name evidence="4" type="primary">sprA</name>
    <name evidence="4" type="ORF">ACFQ21_14820</name>
</gene>
<evidence type="ECO:0000313" key="4">
    <source>
        <dbReference type="EMBL" id="MFD1000596.1"/>
    </source>
</evidence>
<feature type="signal peptide" evidence="2">
    <location>
        <begin position="1"/>
        <end position="28"/>
    </location>
</feature>
<feature type="domain" description="Gliding motility protein SprA N-terminal" evidence="3">
    <location>
        <begin position="100"/>
        <end position="465"/>
    </location>
</feature>
<dbReference type="Pfam" id="PF14349">
    <property type="entry name" value="SprA_N"/>
    <property type="match status" value="2"/>
</dbReference>
<feature type="compositionally biased region" description="Low complexity" evidence="1">
    <location>
        <begin position="1930"/>
        <end position="1943"/>
    </location>
</feature>
<protein>
    <submittedName>
        <fullName evidence="4">Cell surface protein SprA</fullName>
    </submittedName>
</protein>
<comment type="caution">
    <text evidence="4">The sequence shown here is derived from an EMBL/GenBank/DDBJ whole genome shotgun (WGS) entry which is preliminary data.</text>
</comment>
<dbReference type="InterPro" id="IPR025684">
    <property type="entry name" value="SprA_N_dom"/>
</dbReference>
<feature type="domain" description="Gliding motility protein SprA N-terminal" evidence="3">
    <location>
        <begin position="1125"/>
        <end position="1624"/>
    </location>
</feature>
<keyword evidence="2" id="KW-0732">Signal</keyword>
<dbReference type="EMBL" id="JBHTKA010000004">
    <property type="protein sequence ID" value="MFD1000596.1"/>
    <property type="molecule type" value="Genomic_DNA"/>
</dbReference>
<feature type="compositionally biased region" description="Polar residues" evidence="1">
    <location>
        <begin position="36"/>
        <end position="60"/>
    </location>
</feature>
<proteinExistence type="predicted"/>
<feature type="region of interest" description="Disordered" evidence="1">
    <location>
        <begin position="1924"/>
        <end position="1950"/>
    </location>
</feature>
<name>A0ABW3K467_9BACT</name>
<organism evidence="4 5">
    <name type="scientific">Ohtaekwangia kribbensis</name>
    <dbReference type="NCBI Taxonomy" id="688913"/>
    <lineage>
        <taxon>Bacteria</taxon>
        <taxon>Pseudomonadati</taxon>
        <taxon>Bacteroidota</taxon>
        <taxon>Cytophagia</taxon>
        <taxon>Cytophagales</taxon>
        <taxon>Fulvivirgaceae</taxon>
        <taxon>Ohtaekwangia</taxon>
    </lineage>
</organism>
<sequence>MRVFTLRPHVTLKLGRLIIAWLSFTALTDEAFAQRQDTTRVNSDTTSVPYRSNKHPTYQPSDRYGDPFSNRQTESPLYLKDPNQMKLDVEIDTALNYTIYEKIGDLNYRPTSSMSFEEFKQYQDRQILKSYWKGRAKAQDGESPVSGRGFVPKIFLSPVLDRIFGGSYIELVPRGFVTLDFGASFQRMFNPTLPIRQQRNGGFEFDQQINMSVVGKIGEKLAVTANFDNNNSFDFQNNMKVEYTGFKEDILQKLEIGNVSLPLNNTLIQGAQNLFGIKAQMQFGKLNVTTIATTQRGKASSIDIGGGAGSSGQGRPFEIIASNYDDNRHFFLGHFFRENYERSIANLPQIISNVNITRVEVYVLNRNNDTQTLRNAVGLMDLGEARRIYNTAANGNPTSSTNTPNVNTANRLRELLAFDAAARNPDGINTTLEGRGLVNGTDFEKITGARKLAQTEFTFHPQLGYVTLTRKLQNDEVLAVAYEYTYNGRAYKVGEMTEDYGSLRDEDVIFLKLLRPRKVAIRDQFKKIIPTWDLMMKNIYNLNVSQLTREGFQLRIVYRDARSGVNNPQLQDGSSTLREKQLIEIFGLDRLNPVNDPGRDGNFDFVDNITVNTQTGAIIFPFLEPFGEGLRRSFRNEPNEQFLIQKYSYDTLYHTTKADAELFATKNKFYLMGTYSAGSSKEILIPGFGVSQGSVKLFAGGIPLNEGTDYVVDYTFGKVTILNDAILSSGKNIEVQYEQSDPFAFQTRSLLGTRLDYKLNEDVNLGSTFLYYNERPIISRNQIGTEPARNMQYGFDFNVNKKSRMLTKIVDAIPFLQTKEQSTVNITGEFAQLLPGTSNVIDGEGTAYIDDFENSATPYTLMNPQSWKLATTPETPNNIYGVGIRDKTSVESGYKRAKLAWYSVDNQFYRSGGRFKPDNITDDDLKNHYVRPVGPQEIFPNRQLNQGIFYEQIFDLAYYPKERGPYNYNPDLTNFTNNPTNNWAGITSAIRTEVDFDKANIEYIEFWMLDPFIQTNNGAIDDGTGIPKRASGGKLVFQLGSVSEDIMLDGRHAFENGLPPNGDKVTGAVSENQWGYVTTQQYLTSSFDNDPNSRINQDVGLDGLSTTEEAAKFQSFVNSPGIPAAERERVSSDPSADNFRYYFDTEYDGLNAKILQRYKDFNGLDGNSPIISGSDLIAQAATTIPDNEDLNADNTLSELEEYYEYDMNLLPGQLRIGREYIVDEITTTNNNSKESVTWYLFRIPVRVPERQYGNIEGFKSIKYVRMLMTGFKDPIVLRMANFRMVGSRWRRYTSNLQEGGLVPDYEETQDDFMVSVVNLEENGYGNENKPPYVIPPGVVRDRDVTSSVSRQLNEQSAQLCADDVKDGDARAMYKNMSVDLFNYGRIKMYFHGHSDIAIDDELRVFLRLGKDLDSNFYEIEIPLKITSTPISGDRERAVWPEENEIDLALDELYRLKADRDRENISMNQFYPIAGREVGRHKIRIFGRPDLTSVQSIMIGVRNPRSDDKRSFPVCIWANEMRVTDFNRTPGWAANATLSAKLADFATITGAVRHTSFGFGGVSSKIFERTREETTGYDVSANVNVDKLLPGNTGIKIPMFVSYEKTTITPLYDPANPDLKLDAALQSFNEEQRANYLNIVRDQTVGRSLNFVNVRKTKVKPDAPTHIWDIENFSFSYSYADRIRKNFNTQEAFQKQQKGSIAYTYNPKATGIEPFKNSKGLSSPWLKPIKDFNFSLMPSSIGVRLDLNRSFSKNVYRNPDGVGGFISSPANYMKYFTFDRQYNVRWNLSKNLSVEYNSRANAIIDEPEGDLDTEQKKDSVWHNLKRFGRMKNFDQSITVNYTLPLDKIPATDWLGADYRYQVNYNWKAGPINHPDSLNISGDIDDAYDFKNTIQNSRDQNFSGKIDLVRLYNKIKFLKELNTPKKPLTASQRAQQARPQQQQKADTTKTKTPAEIPGVVKGLLRMLMSVRSINGTYSITEGTILPGFNKTPKFFGMDSDWEAPGWGFVLGSQNPDIRKKAAENGWLTANSELSVPFAQIRNETINIRANVEPSTDFKIQLDIKKEITNSFQSIYRDTLPGDDVFYYDLSPSRSGSYRISTISIKTAFDGSNNDVESAVFKQFEQNLDQMKAKFDAANPGNEYARTSQDVIIPAFIAAYTGADVSKTSLSPFPKTPLPNWRVDYTGLNKLNALKEVFQSVTLSHAYQSSYSVLNFSNSLDYSNPDDINRLAIDRPFTDYNINYYGRKSSVDNEFVPVFVISQVMISEQFSPLIGVNMRTKGRLSANIQYKTKRDLALNISNAQITELNSKDFSFELGYTKNNMKLPFKSQGRTVVLKNDVTFRMNVTVANTKTIQRKIEELNIVTNGNINFQLRPNISYVVNQKLNIQLYFERTINEPMVSNSFRRATTRFGAQVRFSLAQ</sequence>
<feature type="region of interest" description="Disordered" evidence="1">
    <location>
        <begin position="36"/>
        <end position="75"/>
    </location>
</feature>